<dbReference type="OrthoDB" id="1097528at2"/>
<evidence type="ECO:0000256" key="2">
    <source>
        <dbReference type="ARBA" id="ARBA00023015"/>
    </source>
</evidence>
<name>A0A285ZQV8_9SPHI</name>
<dbReference type="NCBIfam" id="TIGR02937">
    <property type="entry name" value="sigma70-ECF"/>
    <property type="match status" value="1"/>
</dbReference>
<evidence type="ECO:0000256" key="4">
    <source>
        <dbReference type="ARBA" id="ARBA00023163"/>
    </source>
</evidence>
<dbReference type="SUPFAM" id="SSF88659">
    <property type="entry name" value="Sigma3 and sigma4 domains of RNA polymerase sigma factors"/>
    <property type="match status" value="1"/>
</dbReference>
<dbReference type="NCBIfam" id="TIGR02985">
    <property type="entry name" value="Sig70_bacteroi1"/>
    <property type="match status" value="1"/>
</dbReference>
<dbReference type="GO" id="GO:0016987">
    <property type="term" value="F:sigma factor activity"/>
    <property type="evidence" value="ECO:0007669"/>
    <property type="project" value="UniProtKB-KW"/>
</dbReference>
<reference evidence="8" key="1">
    <citation type="submission" date="2017-09" db="EMBL/GenBank/DDBJ databases">
        <authorList>
            <person name="Varghese N."/>
            <person name="Submissions S."/>
        </authorList>
    </citation>
    <scope>NUCLEOTIDE SEQUENCE [LARGE SCALE GENOMIC DNA]</scope>
    <source>
        <strain evidence="8">CGMCC 1.12803</strain>
    </source>
</reference>
<dbReference type="Gene3D" id="1.10.10.10">
    <property type="entry name" value="Winged helix-like DNA-binding domain superfamily/Winged helix DNA-binding domain"/>
    <property type="match status" value="1"/>
</dbReference>
<dbReference type="InterPro" id="IPR014327">
    <property type="entry name" value="RNA_pol_sigma70_bacteroid"/>
</dbReference>
<feature type="domain" description="RNA polymerase sigma-70 region 2" evidence="5">
    <location>
        <begin position="25"/>
        <end position="92"/>
    </location>
</feature>
<dbReference type="Proteomes" id="UP000219281">
    <property type="component" value="Unassembled WGS sequence"/>
</dbReference>
<evidence type="ECO:0000256" key="1">
    <source>
        <dbReference type="ARBA" id="ARBA00010641"/>
    </source>
</evidence>
<dbReference type="AlphaFoldDB" id="A0A285ZQV8"/>
<dbReference type="InterPro" id="IPR013324">
    <property type="entry name" value="RNA_pol_sigma_r3/r4-like"/>
</dbReference>
<accession>A0A285ZQV8</accession>
<gene>
    <name evidence="7" type="ORF">SAMN06297358_0450</name>
</gene>
<dbReference type="PANTHER" id="PTHR43133">
    <property type="entry name" value="RNA POLYMERASE ECF-TYPE SIGMA FACTO"/>
    <property type="match status" value="1"/>
</dbReference>
<proteinExistence type="inferred from homology"/>
<dbReference type="InterPro" id="IPR013249">
    <property type="entry name" value="RNA_pol_sigma70_r4_t2"/>
</dbReference>
<dbReference type="Pfam" id="PF08281">
    <property type="entry name" value="Sigma70_r4_2"/>
    <property type="match status" value="1"/>
</dbReference>
<evidence type="ECO:0000259" key="5">
    <source>
        <dbReference type="Pfam" id="PF04542"/>
    </source>
</evidence>
<dbReference type="EMBL" id="OCMT01000001">
    <property type="protein sequence ID" value="SOD12015.1"/>
    <property type="molecule type" value="Genomic_DNA"/>
</dbReference>
<dbReference type="InterPro" id="IPR014284">
    <property type="entry name" value="RNA_pol_sigma-70_dom"/>
</dbReference>
<dbReference type="PANTHER" id="PTHR43133:SF46">
    <property type="entry name" value="RNA POLYMERASE SIGMA-70 FACTOR ECF SUBFAMILY"/>
    <property type="match status" value="1"/>
</dbReference>
<evidence type="ECO:0000259" key="6">
    <source>
        <dbReference type="Pfam" id="PF08281"/>
    </source>
</evidence>
<organism evidence="7 8">
    <name type="scientific">Pedobacter xixiisoli</name>
    <dbReference type="NCBI Taxonomy" id="1476464"/>
    <lineage>
        <taxon>Bacteria</taxon>
        <taxon>Pseudomonadati</taxon>
        <taxon>Bacteroidota</taxon>
        <taxon>Sphingobacteriia</taxon>
        <taxon>Sphingobacteriales</taxon>
        <taxon>Sphingobacteriaceae</taxon>
        <taxon>Pedobacter</taxon>
    </lineage>
</organism>
<dbReference type="GO" id="GO:0006352">
    <property type="term" value="P:DNA-templated transcription initiation"/>
    <property type="evidence" value="ECO:0007669"/>
    <property type="project" value="InterPro"/>
</dbReference>
<dbReference type="InterPro" id="IPR036388">
    <property type="entry name" value="WH-like_DNA-bd_sf"/>
</dbReference>
<evidence type="ECO:0000313" key="8">
    <source>
        <dbReference type="Proteomes" id="UP000219281"/>
    </source>
</evidence>
<sequence>MNLSDSYDKDFLSNLKNDKQQFSRLYDKYWESLFAVAFHRCRDQSMAEDCVQDVFLSLLNHKNAKSIENLSAYLTKAVKYSILRAIYKHNRTQYLEEYPDDIEMMELSIEDAMEEKMLKEHLFSKVEELPKQCRIIFKSSRQDYLSNDEIAEKMNISKRTVENQLSKALKVLRKYLPIIFYFFYS</sequence>
<dbReference type="RefSeq" id="WP_097128206.1">
    <property type="nucleotide sequence ID" value="NZ_OCMT01000001.1"/>
</dbReference>
<dbReference type="GO" id="GO:0003677">
    <property type="term" value="F:DNA binding"/>
    <property type="evidence" value="ECO:0007669"/>
    <property type="project" value="InterPro"/>
</dbReference>
<keyword evidence="8" id="KW-1185">Reference proteome</keyword>
<evidence type="ECO:0000313" key="7">
    <source>
        <dbReference type="EMBL" id="SOD12015.1"/>
    </source>
</evidence>
<dbReference type="InterPro" id="IPR013325">
    <property type="entry name" value="RNA_pol_sigma_r2"/>
</dbReference>
<keyword evidence="3" id="KW-0731">Sigma factor</keyword>
<protein>
    <submittedName>
        <fullName evidence="7">RNA polymerase sigma-70 factor, ECF subfamily</fullName>
    </submittedName>
</protein>
<dbReference type="InterPro" id="IPR007627">
    <property type="entry name" value="RNA_pol_sigma70_r2"/>
</dbReference>
<keyword evidence="4" id="KW-0804">Transcription</keyword>
<dbReference type="InterPro" id="IPR039425">
    <property type="entry name" value="RNA_pol_sigma-70-like"/>
</dbReference>
<keyword evidence="2" id="KW-0805">Transcription regulation</keyword>
<comment type="similarity">
    <text evidence="1">Belongs to the sigma-70 factor family. ECF subfamily.</text>
</comment>
<dbReference type="SUPFAM" id="SSF88946">
    <property type="entry name" value="Sigma2 domain of RNA polymerase sigma factors"/>
    <property type="match status" value="1"/>
</dbReference>
<evidence type="ECO:0000256" key="3">
    <source>
        <dbReference type="ARBA" id="ARBA00023082"/>
    </source>
</evidence>
<dbReference type="Pfam" id="PF04542">
    <property type="entry name" value="Sigma70_r2"/>
    <property type="match status" value="1"/>
</dbReference>
<feature type="domain" description="RNA polymerase sigma factor 70 region 4 type 2" evidence="6">
    <location>
        <begin position="126"/>
        <end position="170"/>
    </location>
</feature>
<dbReference type="Gene3D" id="1.10.1740.10">
    <property type="match status" value="1"/>
</dbReference>